<name>W9Y827_9EURO</name>
<feature type="region of interest" description="Disordered" evidence="2">
    <location>
        <begin position="292"/>
        <end position="325"/>
    </location>
</feature>
<proteinExistence type="predicted"/>
<organism evidence="4 5">
    <name type="scientific">Capronia coronata CBS 617.96</name>
    <dbReference type="NCBI Taxonomy" id="1182541"/>
    <lineage>
        <taxon>Eukaryota</taxon>
        <taxon>Fungi</taxon>
        <taxon>Dikarya</taxon>
        <taxon>Ascomycota</taxon>
        <taxon>Pezizomycotina</taxon>
        <taxon>Eurotiomycetes</taxon>
        <taxon>Chaetothyriomycetidae</taxon>
        <taxon>Chaetothyriales</taxon>
        <taxon>Herpotrichiellaceae</taxon>
        <taxon>Capronia</taxon>
    </lineage>
</organism>
<dbReference type="RefSeq" id="XP_007724809.1">
    <property type="nucleotide sequence ID" value="XM_007726619.1"/>
</dbReference>
<dbReference type="GO" id="GO:0005634">
    <property type="term" value="C:nucleus"/>
    <property type="evidence" value="ECO:0007669"/>
    <property type="project" value="TreeGrafter"/>
</dbReference>
<dbReference type="PANTHER" id="PTHR31668:SF4">
    <property type="entry name" value="TRANSCRIPTIONAL ACTIVATOR PROTEIN DAL81"/>
    <property type="match status" value="1"/>
</dbReference>
<dbReference type="GO" id="GO:0008270">
    <property type="term" value="F:zinc ion binding"/>
    <property type="evidence" value="ECO:0007669"/>
    <property type="project" value="InterPro"/>
</dbReference>
<keyword evidence="5" id="KW-1185">Reference proteome</keyword>
<comment type="caution">
    <text evidence="4">The sequence shown here is derived from an EMBL/GenBank/DDBJ whole genome shotgun (WGS) entry which is preliminary data.</text>
</comment>
<dbReference type="OrthoDB" id="4143998at2759"/>
<dbReference type="GeneID" id="19160608"/>
<dbReference type="InterPro" id="IPR050797">
    <property type="entry name" value="Carb_Metab_Trans_Reg"/>
</dbReference>
<dbReference type="GO" id="GO:0001080">
    <property type="term" value="P:nitrogen catabolite activation of transcription from RNA polymerase II promoter"/>
    <property type="evidence" value="ECO:0007669"/>
    <property type="project" value="TreeGrafter"/>
</dbReference>
<dbReference type="AlphaFoldDB" id="W9Y827"/>
<feature type="domain" description="Xylanolytic transcriptional activator regulatory" evidence="3">
    <location>
        <begin position="93"/>
        <end position="165"/>
    </location>
</feature>
<dbReference type="InterPro" id="IPR007219">
    <property type="entry name" value="XnlR_reg_dom"/>
</dbReference>
<gene>
    <name evidence="4" type="ORF">A1O1_05735</name>
</gene>
<dbReference type="Pfam" id="PF04082">
    <property type="entry name" value="Fungal_trans"/>
    <property type="match status" value="1"/>
</dbReference>
<dbReference type="GO" id="GO:0006351">
    <property type="term" value="P:DNA-templated transcription"/>
    <property type="evidence" value="ECO:0007669"/>
    <property type="project" value="InterPro"/>
</dbReference>
<evidence type="ECO:0000256" key="1">
    <source>
        <dbReference type="ARBA" id="ARBA00023242"/>
    </source>
</evidence>
<dbReference type="eggNOG" id="ENOG502SIU4">
    <property type="taxonomic scope" value="Eukaryota"/>
</dbReference>
<evidence type="ECO:0000313" key="5">
    <source>
        <dbReference type="Proteomes" id="UP000019484"/>
    </source>
</evidence>
<accession>W9Y827</accession>
<dbReference type="PANTHER" id="PTHR31668">
    <property type="entry name" value="GLUCOSE TRANSPORT TRANSCRIPTION REGULATOR RGT1-RELATED-RELATED"/>
    <property type="match status" value="1"/>
</dbReference>
<keyword evidence="1" id="KW-0539">Nucleus</keyword>
<evidence type="ECO:0000256" key="2">
    <source>
        <dbReference type="SAM" id="MobiDB-lite"/>
    </source>
</evidence>
<dbReference type="EMBL" id="AMWN01000005">
    <property type="protein sequence ID" value="EXJ85371.1"/>
    <property type="molecule type" value="Genomic_DNA"/>
</dbReference>
<dbReference type="GO" id="GO:0003677">
    <property type="term" value="F:DNA binding"/>
    <property type="evidence" value="ECO:0007669"/>
    <property type="project" value="InterPro"/>
</dbReference>
<dbReference type="CDD" id="cd12148">
    <property type="entry name" value="fungal_TF_MHR"/>
    <property type="match status" value="1"/>
</dbReference>
<dbReference type="STRING" id="1182541.W9Y827"/>
<dbReference type="Proteomes" id="UP000019484">
    <property type="component" value="Unassembled WGS sequence"/>
</dbReference>
<reference evidence="4 5" key="1">
    <citation type="submission" date="2013-03" db="EMBL/GenBank/DDBJ databases">
        <title>The Genome Sequence of Capronia coronata CBS 617.96.</title>
        <authorList>
            <consortium name="The Broad Institute Genomics Platform"/>
            <person name="Cuomo C."/>
            <person name="de Hoog S."/>
            <person name="Gorbushina A."/>
            <person name="Walker B."/>
            <person name="Young S.K."/>
            <person name="Zeng Q."/>
            <person name="Gargeya S."/>
            <person name="Fitzgerald M."/>
            <person name="Haas B."/>
            <person name="Abouelleil A."/>
            <person name="Allen A.W."/>
            <person name="Alvarado L."/>
            <person name="Arachchi H.M."/>
            <person name="Berlin A.M."/>
            <person name="Chapman S.B."/>
            <person name="Gainer-Dewar J."/>
            <person name="Goldberg J."/>
            <person name="Griggs A."/>
            <person name="Gujja S."/>
            <person name="Hansen M."/>
            <person name="Howarth C."/>
            <person name="Imamovic A."/>
            <person name="Ireland A."/>
            <person name="Larimer J."/>
            <person name="McCowan C."/>
            <person name="Murphy C."/>
            <person name="Pearson M."/>
            <person name="Poon T.W."/>
            <person name="Priest M."/>
            <person name="Roberts A."/>
            <person name="Saif S."/>
            <person name="Shea T."/>
            <person name="Sisk P."/>
            <person name="Sykes S."/>
            <person name="Wortman J."/>
            <person name="Nusbaum C."/>
            <person name="Birren B."/>
        </authorList>
    </citation>
    <scope>NUCLEOTIDE SEQUENCE [LARGE SCALE GENOMIC DNA]</scope>
    <source>
        <strain evidence="4 5">CBS 617.96</strain>
    </source>
</reference>
<sequence>MVLPKPLISSLREIPTHLLAAVYASALPFASHDPHLCVQNVYDKPSENQIWHIALEDISREIQAPRLSVLQAGLLYLQKARRGSEAAADTPFKWSFMAFLVGLATSLGLHLDCRDWLIPPWEKRLRRRLWWLVYTEEKWRCLLLGRPSLIGPEQWDVSELDDEDFVTEDDLAALVPEQPAWWPPTHVEQCTHFRYLSRLAQTADDIYRAFYTLRASRRLATDFASSLKAAKPLREQLRNWYSSLPPPLQMRNKSEKAPTAGVTMDATAALHFAYLSLEVLLYRALLRPLGPPSKKDAHAANPPGSGGGVAPTVETTRQVDRKPIDGGSADDMLAARVATRTAAHNCAKLVVSFTAGLDSLDFGAFWYSWSRIGFPLVTSFVALLVVQAPTPDLRADAMSIANSWRDTLRVQSKSFDQMRLGLLRLDVMYWIGFDELFSM</sequence>
<dbReference type="HOGENOM" id="CLU_671167_0_0_1"/>
<evidence type="ECO:0000313" key="4">
    <source>
        <dbReference type="EMBL" id="EXJ85371.1"/>
    </source>
</evidence>
<protein>
    <recommendedName>
        <fullName evidence="3">Xylanolytic transcriptional activator regulatory domain-containing protein</fullName>
    </recommendedName>
</protein>
<evidence type="ECO:0000259" key="3">
    <source>
        <dbReference type="SMART" id="SM00906"/>
    </source>
</evidence>
<dbReference type="SMART" id="SM00906">
    <property type="entry name" value="Fungal_trans"/>
    <property type="match status" value="1"/>
</dbReference>